<dbReference type="InterPro" id="IPR011055">
    <property type="entry name" value="Dup_hybrid_motif"/>
</dbReference>
<dbReference type="PROSITE" id="PS00079">
    <property type="entry name" value="MULTICOPPER_OXIDASE1"/>
    <property type="match status" value="1"/>
</dbReference>
<dbReference type="KEGG" id="dli:dnl_02020"/>
<dbReference type="RefSeq" id="WP_207689909.1">
    <property type="nucleotide sequence ID" value="NZ_CP061799.1"/>
</dbReference>
<gene>
    <name evidence="3" type="ORF">dnl_02020</name>
</gene>
<dbReference type="EMBL" id="CP061799">
    <property type="protein sequence ID" value="QTA77997.1"/>
    <property type="molecule type" value="Genomic_DNA"/>
</dbReference>
<keyword evidence="4" id="KW-1185">Reference proteome</keyword>
<dbReference type="AlphaFoldDB" id="A0A975GE99"/>
<proteinExistence type="predicted"/>
<protein>
    <submittedName>
        <fullName evidence="3">Zinc metallopeptidase M23 domain-containing protein</fullName>
    </submittedName>
</protein>
<evidence type="ECO:0000313" key="4">
    <source>
        <dbReference type="Proteomes" id="UP000663720"/>
    </source>
</evidence>
<dbReference type="InterPro" id="IPR033138">
    <property type="entry name" value="Cu_oxidase_CS"/>
</dbReference>
<organism evidence="3 4">
    <name type="scientific">Desulfonema limicola</name>
    <dbReference type="NCBI Taxonomy" id="45656"/>
    <lineage>
        <taxon>Bacteria</taxon>
        <taxon>Pseudomonadati</taxon>
        <taxon>Thermodesulfobacteriota</taxon>
        <taxon>Desulfobacteria</taxon>
        <taxon>Desulfobacterales</taxon>
        <taxon>Desulfococcaceae</taxon>
        <taxon>Desulfonema</taxon>
    </lineage>
</organism>
<dbReference type="SUPFAM" id="SSF51261">
    <property type="entry name" value="Duplicated hybrid motif"/>
    <property type="match status" value="1"/>
</dbReference>
<dbReference type="Proteomes" id="UP000663720">
    <property type="component" value="Chromosome"/>
</dbReference>
<dbReference type="CDD" id="cd12797">
    <property type="entry name" value="M23_peptidase"/>
    <property type="match status" value="1"/>
</dbReference>
<dbReference type="Gene3D" id="2.70.70.10">
    <property type="entry name" value="Glucose Permease (Domain IIA)"/>
    <property type="match status" value="1"/>
</dbReference>
<reference evidence="3" key="1">
    <citation type="journal article" date="2021" name="Microb. Physiol.">
        <title>Proteogenomic Insights into the Physiology of Marine, Sulfate-Reducing, Filamentous Desulfonema limicola and Desulfonema magnum.</title>
        <authorList>
            <person name="Schnaars V."/>
            <person name="Wohlbrand L."/>
            <person name="Scheve S."/>
            <person name="Hinrichs C."/>
            <person name="Reinhardt R."/>
            <person name="Rabus R."/>
        </authorList>
    </citation>
    <scope>NUCLEOTIDE SEQUENCE</scope>
    <source>
        <strain evidence="3">5ac10</strain>
    </source>
</reference>
<dbReference type="Pfam" id="PF01551">
    <property type="entry name" value="Peptidase_M23"/>
    <property type="match status" value="1"/>
</dbReference>
<dbReference type="InterPro" id="IPR016047">
    <property type="entry name" value="M23ase_b-sheet_dom"/>
</dbReference>
<dbReference type="GO" id="GO:0046872">
    <property type="term" value="F:metal ion binding"/>
    <property type="evidence" value="ECO:0007669"/>
    <property type="project" value="UniProtKB-KW"/>
</dbReference>
<evidence type="ECO:0000259" key="2">
    <source>
        <dbReference type="Pfam" id="PF01551"/>
    </source>
</evidence>
<name>A0A975GE99_9BACT</name>
<feature type="domain" description="M23ase beta-sheet core" evidence="2">
    <location>
        <begin position="88"/>
        <end position="182"/>
    </location>
</feature>
<evidence type="ECO:0000313" key="3">
    <source>
        <dbReference type="EMBL" id="QTA77997.1"/>
    </source>
</evidence>
<sequence length="223" mass="25464">MKYPYIAYCKKVKIQPVFKNLTGDPLIIDMSVNTAIFDNIDVRDQKGFQNLLDHMMKNKHTWGLASYLENREVLLSQCPQMVEEQRFYHLGIDIIVPLDTPLHAPLDAVVKESGYEQGEGNYGGHVLLMHQSPYFETFYSFYGHLNREKLPKTGTNLKAGEAFAYIGDFHENGNWFFHTHLQVITQKGLDLGYVSKGYCSALDLAQMNDLCPCPLSLFITCSR</sequence>
<keyword evidence="1" id="KW-0479">Metal-binding</keyword>
<evidence type="ECO:0000256" key="1">
    <source>
        <dbReference type="ARBA" id="ARBA00022723"/>
    </source>
</evidence>
<accession>A0A975GE99</accession>